<dbReference type="EMBL" id="CP024699">
    <property type="protein sequence ID" value="ATV58491.1"/>
    <property type="molecule type" value="Genomic_DNA"/>
</dbReference>
<dbReference type="PANTHER" id="PTHR34986:SF1">
    <property type="entry name" value="PROTEIN YIAL"/>
    <property type="match status" value="1"/>
</dbReference>
<organism evidence="1 2">
    <name type="scientific">Fusobacterium pseudoperiodonticum</name>
    <dbReference type="NCBI Taxonomy" id="2663009"/>
    <lineage>
        <taxon>Bacteria</taxon>
        <taxon>Fusobacteriati</taxon>
        <taxon>Fusobacteriota</taxon>
        <taxon>Fusobacteriia</taxon>
        <taxon>Fusobacteriales</taxon>
        <taxon>Fusobacteriaceae</taxon>
        <taxon>Fusobacterium</taxon>
    </lineage>
</organism>
<evidence type="ECO:0000313" key="2">
    <source>
        <dbReference type="Proteomes" id="UP000230056"/>
    </source>
</evidence>
<dbReference type="AlphaFoldDB" id="A0A2D3NST3"/>
<dbReference type="InterPro" id="IPR037012">
    <property type="entry name" value="NanQ/TabA/YiaL_sf"/>
</dbReference>
<dbReference type="GO" id="GO:0005829">
    <property type="term" value="C:cytosol"/>
    <property type="evidence" value="ECO:0007669"/>
    <property type="project" value="TreeGrafter"/>
</dbReference>
<dbReference type="PANTHER" id="PTHR34986">
    <property type="entry name" value="EVOLVED BETA-GALACTOSIDASE SUBUNIT BETA"/>
    <property type="match status" value="1"/>
</dbReference>
<protein>
    <submittedName>
        <fullName evidence="1">YhcH/YjgK/YiaL family protein</fullName>
    </submittedName>
</protein>
<dbReference type="SUPFAM" id="SSF51197">
    <property type="entry name" value="Clavaminate synthase-like"/>
    <property type="match status" value="1"/>
</dbReference>
<dbReference type="Pfam" id="PF04074">
    <property type="entry name" value="DUF386"/>
    <property type="match status" value="1"/>
</dbReference>
<gene>
    <name evidence="1" type="ORF">CTM72_01260</name>
</gene>
<sequence>MIYGELKDIKNYKGLNKNLDKAIDFIVDKKYLNANFGKNLIEGNSIYFDYPEKVMTRENKDIESEYHKKYADIHIVLEGEEIIGYTSFEDCVETKAYNSEKDIAFVKGENQAEVLLNGKNFALFFPEEVHLPLLKVGKIKEIKKVVFKIEI</sequence>
<reference evidence="1 2" key="1">
    <citation type="submission" date="2017-11" db="EMBL/GenBank/DDBJ databases">
        <title>Genome sequencing of Fusobacterium periodonticum KCOM 1261.</title>
        <authorList>
            <person name="Kook J.-K."/>
            <person name="Park S.-N."/>
            <person name="Lim Y.K."/>
        </authorList>
    </citation>
    <scope>NUCLEOTIDE SEQUENCE [LARGE SCALE GENOMIC DNA]</scope>
    <source>
        <strain evidence="1 2">KCOM 1261</strain>
    </source>
</reference>
<dbReference type="NCBIfam" id="TIGR00022">
    <property type="entry name" value="YhcH/YjgK/YiaL family protein"/>
    <property type="match status" value="1"/>
</dbReference>
<dbReference type="Proteomes" id="UP000230056">
    <property type="component" value="Chromosome"/>
</dbReference>
<accession>A0A2D3NST3</accession>
<proteinExistence type="predicted"/>
<evidence type="ECO:0000313" key="1">
    <source>
        <dbReference type="EMBL" id="ATV58491.1"/>
    </source>
</evidence>
<dbReference type="RefSeq" id="WP_100024198.1">
    <property type="nucleotide sequence ID" value="NZ_CP024699.1"/>
</dbReference>
<dbReference type="InterPro" id="IPR004375">
    <property type="entry name" value="NanQ/TabA/YiaL"/>
</dbReference>
<dbReference type="Gene3D" id="2.60.120.370">
    <property type="entry name" value="YhcH/YjgK/YiaL"/>
    <property type="match status" value="1"/>
</dbReference>
<name>A0A2D3NST3_9FUSO</name>